<evidence type="ECO:0000256" key="4">
    <source>
        <dbReference type="ARBA" id="ARBA00023027"/>
    </source>
</evidence>
<dbReference type="Proteomes" id="UP001141806">
    <property type="component" value="Unassembled WGS sequence"/>
</dbReference>
<dbReference type="OrthoDB" id="1651798at2759"/>
<keyword evidence="1" id="KW-0433">Leucine-rich repeat</keyword>
<evidence type="ECO:0000256" key="3">
    <source>
        <dbReference type="ARBA" id="ARBA00022821"/>
    </source>
</evidence>
<dbReference type="Pfam" id="PF13306">
    <property type="entry name" value="LRR_5"/>
    <property type="match status" value="2"/>
</dbReference>
<dbReference type="InterPro" id="IPR035897">
    <property type="entry name" value="Toll_tir_struct_dom_sf"/>
</dbReference>
<dbReference type="SUPFAM" id="SSF52058">
    <property type="entry name" value="L domain-like"/>
    <property type="match status" value="3"/>
</dbReference>
<reference evidence="7" key="1">
    <citation type="journal article" date="2023" name="Plant J.">
        <title>The genome of the king protea, Protea cynaroides.</title>
        <authorList>
            <person name="Chang J."/>
            <person name="Duong T.A."/>
            <person name="Schoeman C."/>
            <person name="Ma X."/>
            <person name="Roodt D."/>
            <person name="Barker N."/>
            <person name="Li Z."/>
            <person name="Van de Peer Y."/>
            <person name="Mizrachi E."/>
        </authorList>
    </citation>
    <scope>NUCLEOTIDE SEQUENCE</scope>
    <source>
        <tissue evidence="7">Young leaves</tissue>
    </source>
</reference>
<dbReference type="SMART" id="SM00255">
    <property type="entry name" value="TIR"/>
    <property type="match status" value="1"/>
</dbReference>
<dbReference type="SMART" id="SM00369">
    <property type="entry name" value="LRR_TYP"/>
    <property type="match status" value="3"/>
</dbReference>
<dbReference type="FunFam" id="3.40.50.10140:FF:000007">
    <property type="entry name" value="Disease resistance protein (TIR-NBS-LRR class)"/>
    <property type="match status" value="1"/>
</dbReference>
<dbReference type="Pfam" id="PF23247">
    <property type="entry name" value="LRR_RPS2"/>
    <property type="match status" value="1"/>
</dbReference>
<dbReference type="InterPro" id="IPR000157">
    <property type="entry name" value="TIR_dom"/>
</dbReference>
<dbReference type="PROSITE" id="PS50104">
    <property type="entry name" value="TIR"/>
    <property type="match status" value="1"/>
</dbReference>
<keyword evidence="8" id="KW-1185">Reference proteome</keyword>
<feature type="domain" description="TIR" evidence="6">
    <location>
        <begin position="51"/>
        <end position="220"/>
    </location>
</feature>
<dbReference type="PANTHER" id="PTHR11017">
    <property type="entry name" value="LEUCINE-RICH REPEAT-CONTAINING PROTEIN"/>
    <property type="match status" value="1"/>
</dbReference>
<dbReference type="InterPro" id="IPR042197">
    <property type="entry name" value="Apaf_helical"/>
</dbReference>
<protein>
    <recommendedName>
        <fullName evidence="6">TIR domain-containing protein</fullName>
    </recommendedName>
</protein>
<dbReference type="Gene3D" id="3.80.10.10">
    <property type="entry name" value="Ribonuclease Inhibitor"/>
    <property type="match status" value="5"/>
</dbReference>
<gene>
    <name evidence="7" type="ORF">NE237_004029</name>
</gene>
<comment type="caution">
    <text evidence="7">The sequence shown here is derived from an EMBL/GenBank/DDBJ whole genome shotgun (WGS) entry which is preliminary data.</text>
</comment>
<dbReference type="Gene3D" id="3.40.50.10140">
    <property type="entry name" value="Toll/interleukin-1 receptor homology (TIR) domain"/>
    <property type="match status" value="1"/>
</dbReference>
<dbReference type="PROSITE" id="PS51450">
    <property type="entry name" value="LRR"/>
    <property type="match status" value="2"/>
</dbReference>
<evidence type="ECO:0000256" key="1">
    <source>
        <dbReference type="ARBA" id="ARBA00022614"/>
    </source>
</evidence>
<dbReference type="SUPFAM" id="SSF52540">
    <property type="entry name" value="P-loop containing nucleoside triphosphate hydrolases"/>
    <property type="match status" value="1"/>
</dbReference>
<dbReference type="GO" id="GO:0043531">
    <property type="term" value="F:ADP binding"/>
    <property type="evidence" value="ECO:0007669"/>
    <property type="project" value="InterPro"/>
</dbReference>
<sequence>MRSFPLVGGILILVLVKKLFDKRTAKGKNDAASSATQDCDSSSSSCPSSGWDYEVFLSFRGEDTRTNFTDHLYNALLNRGIHTFRDNEGLQIGEKIDPALRSAIHQSKIAIPIFSKDYASSKWCLRELAEIVECRKQRGKKQLTVMPVFYHVDPSEVRNQTGSYMKAFQNHQKKFGRETEGWKKALKEVGELKGWDLKKIADGHEAELIKLIVKEVWSELRKSPLTLSDNLVGIHSHVEEMVKLLKIGSNDVRIVGIHGLGGIGKTTIATCVYTAIYHNFDGCSFIADARETLRMKGPIHLQSQLISNILNLENPNITIVDQGIQMIQQRFSNKRVLIVFDDVDFDLNAIIGNRDWFCSGSKIIITTRDKHILDVFGVDETYEPKEMYLDQALQLFSKHAFKRDQPPKHFLDLSEEVVKTTGGLPLALKVIGSSLFCTKESAWKDMVKKLKNIPHEEVQKKLRISYDGLDRVEKELFLDIVCFFIGMDKNIVCYICDGLNLFPEIGIDTLHRKSLVKIDEYNVLKMHDQLRDLGREIVYQENPKMPGKRSRLWLEQEVLDVLNTQAGTKKVEGLCIEVTNIFYSLPLMSEGLAAMTNIRLLKLDYAVVSQNFMHSLSELRWLSLKGCRNTPVIPTNPRKLVVLDLSCTNITESWPGWSYIKFAETLKVLNLKHSVKLSQTPNLSANLQLEVLLLQGCVNLATIDASIGHLKRLVMLNMKRCRSLNYLPTNICELRSLERLDISFTGIRQLPEKLGSLEALMELVISKTSIERLPNSIGQLRNLKTLSAGGCEIQEGGIPDVIGRLSSLESLSLNRNQIWSLPATISSLSLLQTLSLAGCIELQSLPELPSSLKSLDASDCAIKSLPSLSNLTNLEELRLDNCKDLVEIPTTISALSRLESLGLTNCHALQYIPHLPSGLKNMTAMGCENVTEILGFSDMRNLVTLCLDDCDSLAKIECLEGLDSLPKLEIRNCGSLRKLPKLQGSKNLMSLKFIEVGLCEIESLGGLYSLGELIIQSCTLLRKIPNLSDSKKLVLIEVEDCNELSEIEGLEGLESLERLDIRCCQSLRKIELPKKLRILNIESCEKLSKIEVLEDLESLEEITIRKTPAVLPHVSTWKNLKYLYLFGCDCMERLPDLSNLNKLNMLRITECGKLIEIPNVDRLESLEVLKVFRCKSMKILPDLSNLTKLRELCIEGCENLTEILGADRLDILEVMRINGCISIETLPCLSKLKKLRILSAVNCGKLTEIQGADELESLRLLNISKCISIETLPCLSNLKKLRKVLAIECRKLTEIQGVDGLESLVLLNVRGCLSMKLPDPSSLRKLKIFVDPISNDSRYDVPSDPED</sequence>
<dbReference type="InterPro" id="IPR026906">
    <property type="entry name" value="LRR_5"/>
</dbReference>
<dbReference type="InterPro" id="IPR055414">
    <property type="entry name" value="LRR_R13L4/SHOC2-like"/>
</dbReference>
<feature type="signal peptide" evidence="5">
    <location>
        <begin position="1"/>
        <end position="27"/>
    </location>
</feature>
<dbReference type="InterPro" id="IPR001611">
    <property type="entry name" value="Leu-rich_rpt"/>
</dbReference>
<dbReference type="GO" id="GO:0006952">
    <property type="term" value="P:defense response"/>
    <property type="evidence" value="ECO:0007669"/>
    <property type="project" value="UniProtKB-KW"/>
</dbReference>
<feature type="chain" id="PRO_5040422347" description="TIR domain-containing protein" evidence="5">
    <location>
        <begin position="28"/>
        <end position="1347"/>
    </location>
</feature>
<keyword evidence="5" id="KW-0732">Signal</keyword>
<evidence type="ECO:0000256" key="5">
    <source>
        <dbReference type="SAM" id="SignalP"/>
    </source>
</evidence>
<dbReference type="EMBL" id="JAMYWD010000005">
    <property type="protein sequence ID" value="KAJ4970930.1"/>
    <property type="molecule type" value="Genomic_DNA"/>
</dbReference>
<dbReference type="InterPro" id="IPR027417">
    <property type="entry name" value="P-loop_NTPase"/>
</dbReference>
<dbReference type="SUPFAM" id="SSF52200">
    <property type="entry name" value="Toll/Interleukin receptor TIR domain"/>
    <property type="match status" value="1"/>
</dbReference>
<evidence type="ECO:0000256" key="2">
    <source>
        <dbReference type="ARBA" id="ARBA00022737"/>
    </source>
</evidence>
<keyword evidence="3" id="KW-0611">Plant defense</keyword>
<dbReference type="InterPro" id="IPR032675">
    <property type="entry name" value="LRR_dom_sf"/>
</dbReference>
<keyword evidence="4" id="KW-0520">NAD</keyword>
<accession>A0A9Q0QSZ7</accession>
<evidence type="ECO:0000313" key="8">
    <source>
        <dbReference type="Proteomes" id="UP001141806"/>
    </source>
</evidence>
<dbReference type="InterPro" id="IPR057135">
    <property type="entry name" value="At4g27190-like_LRR"/>
</dbReference>
<dbReference type="Pfam" id="PF00931">
    <property type="entry name" value="NB-ARC"/>
    <property type="match status" value="1"/>
</dbReference>
<proteinExistence type="predicted"/>
<dbReference type="InterPro" id="IPR044974">
    <property type="entry name" value="Disease_R_plants"/>
</dbReference>
<dbReference type="PRINTS" id="PR00364">
    <property type="entry name" value="DISEASERSIST"/>
</dbReference>
<dbReference type="GO" id="GO:0007165">
    <property type="term" value="P:signal transduction"/>
    <property type="evidence" value="ECO:0007669"/>
    <property type="project" value="InterPro"/>
</dbReference>
<organism evidence="7 8">
    <name type="scientific">Protea cynaroides</name>
    <dbReference type="NCBI Taxonomy" id="273540"/>
    <lineage>
        <taxon>Eukaryota</taxon>
        <taxon>Viridiplantae</taxon>
        <taxon>Streptophyta</taxon>
        <taxon>Embryophyta</taxon>
        <taxon>Tracheophyta</taxon>
        <taxon>Spermatophyta</taxon>
        <taxon>Magnoliopsida</taxon>
        <taxon>Proteales</taxon>
        <taxon>Proteaceae</taxon>
        <taxon>Protea</taxon>
    </lineage>
</organism>
<dbReference type="InterPro" id="IPR003591">
    <property type="entry name" value="Leu-rich_rpt_typical-subtyp"/>
</dbReference>
<dbReference type="GO" id="GO:0051707">
    <property type="term" value="P:response to other organism"/>
    <property type="evidence" value="ECO:0007669"/>
    <property type="project" value="UniProtKB-ARBA"/>
</dbReference>
<keyword evidence="2" id="KW-0677">Repeat</keyword>
<dbReference type="InterPro" id="IPR002182">
    <property type="entry name" value="NB-ARC"/>
</dbReference>
<dbReference type="Gene3D" id="1.10.8.430">
    <property type="entry name" value="Helical domain of apoptotic protease-activating factors"/>
    <property type="match status" value="1"/>
</dbReference>
<evidence type="ECO:0000259" key="6">
    <source>
        <dbReference type="PROSITE" id="PS50104"/>
    </source>
</evidence>
<dbReference type="Pfam" id="PF23598">
    <property type="entry name" value="LRR_14"/>
    <property type="match status" value="1"/>
</dbReference>
<dbReference type="PANTHER" id="PTHR11017:SF570">
    <property type="entry name" value="DISEASE RESISTANCE PROTEIN (TIR-NBS CLASS)-RELATED"/>
    <property type="match status" value="1"/>
</dbReference>
<dbReference type="InterPro" id="IPR058192">
    <property type="entry name" value="WHD_ROQ1-like"/>
</dbReference>
<dbReference type="Pfam" id="PF01582">
    <property type="entry name" value="TIR"/>
    <property type="match status" value="1"/>
</dbReference>
<dbReference type="Pfam" id="PF23282">
    <property type="entry name" value="WHD_ROQ1"/>
    <property type="match status" value="1"/>
</dbReference>
<dbReference type="Gene3D" id="3.40.50.300">
    <property type="entry name" value="P-loop containing nucleotide triphosphate hydrolases"/>
    <property type="match status" value="1"/>
</dbReference>
<evidence type="ECO:0000313" key="7">
    <source>
        <dbReference type="EMBL" id="KAJ4970930.1"/>
    </source>
</evidence>
<name>A0A9Q0QSZ7_9MAGN</name>